<keyword evidence="3" id="KW-1185">Reference proteome</keyword>
<dbReference type="Proteomes" id="UP001219525">
    <property type="component" value="Unassembled WGS sequence"/>
</dbReference>
<dbReference type="EMBL" id="JARJCW010000003">
    <property type="protein sequence ID" value="KAJ7227223.1"/>
    <property type="molecule type" value="Genomic_DNA"/>
</dbReference>
<evidence type="ECO:0000313" key="2">
    <source>
        <dbReference type="EMBL" id="KAJ7227223.1"/>
    </source>
</evidence>
<protein>
    <submittedName>
        <fullName evidence="2">Metallo-dependent phosphatase-like protein</fullName>
    </submittedName>
</protein>
<feature type="domain" description="Calcineurin-like phosphoesterase" evidence="1">
    <location>
        <begin position="68"/>
        <end position="144"/>
    </location>
</feature>
<sequence length="426" mass="48042">MLSVQRHWPQFLIVTVLVLFSFYFFPSGTSADLWQHATALTRVPDFSHYVPLHTLSDTEFPTHDPHRRVIVLGDVHGMYEPFQALLDQVSYDPSADVLVHVGDIITKGPPKGSLAVLSYMAHHNITGVRGNHDQKVIEWRSWLEWVRKLGGARWLAQFHAAAHAADPADPERWAAKYLKASKSRWSRTIPRGWKPLSEHYRLASDMSSAEYEYLLSLPLVLHAPSAHVFVAHAGVLPSDPHYKPTHRRQPLARVPAFPDGYEGGQGNSEEARALLRRVQEAAVLAHVPQNGDPWVTLNMRGVLADRSITRDQDGTPWAEVWNYEMGLCTGFEPRRQREAKLPCYPATVVYGHAAFRNLDIKRWSVGLDSGCVYNRRLSALVLDYHLRNTTFEGEVKTNDQVVAGQKKRKTIPFGEGSALVVDVECK</sequence>
<dbReference type="InterPro" id="IPR029052">
    <property type="entry name" value="Metallo-depent_PP-like"/>
</dbReference>
<reference evidence="2" key="1">
    <citation type="submission" date="2023-03" db="EMBL/GenBank/DDBJ databases">
        <title>Massive genome expansion in bonnet fungi (Mycena s.s.) driven by repeated elements and novel gene families across ecological guilds.</title>
        <authorList>
            <consortium name="Lawrence Berkeley National Laboratory"/>
            <person name="Harder C.B."/>
            <person name="Miyauchi S."/>
            <person name="Viragh M."/>
            <person name="Kuo A."/>
            <person name="Thoen E."/>
            <person name="Andreopoulos B."/>
            <person name="Lu D."/>
            <person name="Skrede I."/>
            <person name="Drula E."/>
            <person name="Henrissat B."/>
            <person name="Morin E."/>
            <person name="Kohler A."/>
            <person name="Barry K."/>
            <person name="LaButti K."/>
            <person name="Morin E."/>
            <person name="Salamov A."/>
            <person name="Lipzen A."/>
            <person name="Mereny Z."/>
            <person name="Hegedus B."/>
            <person name="Baldrian P."/>
            <person name="Stursova M."/>
            <person name="Weitz H."/>
            <person name="Taylor A."/>
            <person name="Grigoriev I.V."/>
            <person name="Nagy L.G."/>
            <person name="Martin F."/>
            <person name="Kauserud H."/>
        </authorList>
    </citation>
    <scope>NUCLEOTIDE SEQUENCE</scope>
    <source>
        <strain evidence="2">9144</strain>
    </source>
</reference>
<dbReference type="PANTHER" id="PTHR42850">
    <property type="entry name" value="METALLOPHOSPHOESTERASE"/>
    <property type="match status" value="1"/>
</dbReference>
<name>A0AAD6YRI6_9AGAR</name>
<proteinExistence type="predicted"/>
<dbReference type="InterPro" id="IPR050126">
    <property type="entry name" value="Ap4A_hydrolase"/>
</dbReference>
<dbReference type="SUPFAM" id="SSF56300">
    <property type="entry name" value="Metallo-dependent phosphatases"/>
    <property type="match status" value="1"/>
</dbReference>
<dbReference type="Pfam" id="PF00149">
    <property type="entry name" value="Metallophos"/>
    <property type="match status" value="1"/>
</dbReference>
<accession>A0AAD6YRI6</accession>
<dbReference type="PANTHER" id="PTHR42850:SF4">
    <property type="entry name" value="ZINC-DEPENDENT ENDOPOLYPHOSPHATASE"/>
    <property type="match status" value="1"/>
</dbReference>
<comment type="caution">
    <text evidence="2">The sequence shown here is derived from an EMBL/GenBank/DDBJ whole genome shotgun (WGS) entry which is preliminary data.</text>
</comment>
<organism evidence="2 3">
    <name type="scientific">Mycena pura</name>
    <dbReference type="NCBI Taxonomy" id="153505"/>
    <lineage>
        <taxon>Eukaryota</taxon>
        <taxon>Fungi</taxon>
        <taxon>Dikarya</taxon>
        <taxon>Basidiomycota</taxon>
        <taxon>Agaricomycotina</taxon>
        <taxon>Agaricomycetes</taxon>
        <taxon>Agaricomycetidae</taxon>
        <taxon>Agaricales</taxon>
        <taxon>Marasmiineae</taxon>
        <taxon>Mycenaceae</taxon>
        <taxon>Mycena</taxon>
    </lineage>
</organism>
<dbReference type="GO" id="GO:0000298">
    <property type="term" value="F:endopolyphosphatase activity"/>
    <property type="evidence" value="ECO:0007669"/>
    <property type="project" value="TreeGrafter"/>
</dbReference>
<evidence type="ECO:0000259" key="1">
    <source>
        <dbReference type="Pfam" id="PF00149"/>
    </source>
</evidence>
<dbReference type="GO" id="GO:0005737">
    <property type="term" value="C:cytoplasm"/>
    <property type="evidence" value="ECO:0007669"/>
    <property type="project" value="TreeGrafter"/>
</dbReference>
<gene>
    <name evidence="2" type="ORF">GGX14DRAFT_693203</name>
</gene>
<evidence type="ECO:0000313" key="3">
    <source>
        <dbReference type="Proteomes" id="UP001219525"/>
    </source>
</evidence>
<dbReference type="GO" id="GO:0006798">
    <property type="term" value="P:polyphosphate catabolic process"/>
    <property type="evidence" value="ECO:0007669"/>
    <property type="project" value="TreeGrafter"/>
</dbReference>
<dbReference type="AlphaFoldDB" id="A0AAD6YRI6"/>
<dbReference type="InterPro" id="IPR004843">
    <property type="entry name" value="Calcineurin-like_PHP"/>
</dbReference>
<dbReference type="Gene3D" id="3.60.21.10">
    <property type="match status" value="1"/>
</dbReference>
<dbReference type="GO" id="GO:0016791">
    <property type="term" value="F:phosphatase activity"/>
    <property type="evidence" value="ECO:0007669"/>
    <property type="project" value="TreeGrafter"/>
</dbReference>